<proteinExistence type="predicted"/>
<dbReference type="EMBL" id="CAJNOQ010063198">
    <property type="protein sequence ID" value="CAF1675339.1"/>
    <property type="molecule type" value="Genomic_DNA"/>
</dbReference>
<dbReference type="Proteomes" id="UP000681722">
    <property type="component" value="Unassembled WGS sequence"/>
</dbReference>
<dbReference type="AlphaFoldDB" id="A0A816GKT6"/>
<dbReference type="SUPFAM" id="SSF56399">
    <property type="entry name" value="ADP-ribosylation"/>
    <property type="match status" value="1"/>
</dbReference>
<comment type="caution">
    <text evidence="1">The sequence shown here is derived from an EMBL/GenBank/DDBJ whole genome shotgun (WGS) entry which is preliminary data.</text>
</comment>
<name>A0A816GKT6_9BILA</name>
<gene>
    <name evidence="1" type="ORF">GPM918_LOCUS46447</name>
    <name evidence="2" type="ORF">SRO942_LOCUS50644</name>
</gene>
<keyword evidence="3" id="KW-1185">Reference proteome</keyword>
<evidence type="ECO:0000313" key="1">
    <source>
        <dbReference type="EMBL" id="CAF1675339.1"/>
    </source>
</evidence>
<dbReference type="EMBL" id="CAJOBC010146158">
    <property type="protein sequence ID" value="CAF4661179.1"/>
    <property type="molecule type" value="Genomic_DNA"/>
</dbReference>
<dbReference type="Proteomes" id="UP000663829">
    <property type="component" value="Unassembled WGS sequence"/>
</dbReference>
<sequence length="71" mass="8342">MDFLNADIRNVSAYPGEEEILFMIGCLFRIDSIVRDESEKLWKVKLTLADNTDNDIEQYSKHFDKETIDKN</sequence>
<feature type="non-terminal residue" evidence="1">
    <location>
        <position position="71"/>
    </location>
</feature>
<organism evidence="1 3">
    <name type="scientific">Didymodactylos carnosus</name>
    <dbReference type="NCBI Taxonomy" id="1234261"/>
    <lineage>
        <taxon>Eukaryota</taxon>
        <taxon>Metazoa</taxon>
        <taxon>Spiralia</taxon>
        <taxon>Gnathifera</taxon>
        <taxon>Rotifera</taxon>
        <taxon>Eurotatoria</taxon>
        <taxon>Bdelloidea</taxon>
        <taxon>Philodinida</taxon>
        <taxon>Philodinidae</taxon>
        <taxon>Didymodactylos</taxon>
    </lineage>
</organism>
<reference evidence="1" key="1">
    <citation type="submission" date="2021-02" db="EMBL/GenBank/DDBJ databases">
        <authorList>
            <person name="Nowell W R."/>
        </authorList>
    </citation>
    <scope>NUCLEOTIDE SEQUENCE</scope>
</reference>
<evidence type="ECO:0000313" key="2">
    <source>
        <dbReference type="EMBL" id="CAF4661179.1"/>
    </source>
</evidence>
<accession>A0A816GKT6</accession>
<protein>
    <submittedName>
        <fullName evidence="1">Uncharacterized protein</fullName>
    </submittedName>
</protein>
<dbReference type="Gene3D" id="3.90.176.10">
    <property type="entry name" value="Toxin ADP-ribosyltransferase, Chain A, domain 1"/>
    <property type="match status" value="1"/>
</dbReference>
<evidence type="ECO:0000313" key="3">
    <source>
        <dbReference type="Proteomes" id="UP000663829"/>
    </source>
</evidence>